<dbReference type="InterPro" id="IPR003439">
    <property type="entry name" value="ABC_transporter-like_ATP-bd"/>
</dbReference>
<dbReference type="RefSeq" id="WP_407844988.1">
    <property type="nucleotide sequence ID" value="NZ_BAAFSG010000001.1"/>
</dbReference>
<dbReference type="InterPro" id="IPR050683">
    <property type="entry name" value="Bact_Polysacc_Export_ATP-bd"/>
</dbReference>
<dbReference type="PANTHER" id="PTHR46743:SF2">
    <property type="entry name" value="TEICHOIC ACIDS EXPORT ATP-BINDING PROTEIN TAGH"/>
    <property type="match status" value="1"/>
</dbReference>
<dbReference type="Proteomes" id="UP001628192">
    <property type="component" value="Unassembled WGS sequence"/>
</dbReference>
<dbReference type="InterPro" id="IPR015860">
    <property type="entry name" value="ABC_transpr_TagH-like"/>
</dbReference>
<dbReference type="PANTHER" id="PTHR46743">
    <property type="entry name" value="TEICHOIC ACIDS EXPORT ATP-BINDING PROTEIN TAGH"/>
    <property type="match status" value="1"/>
</dbReference>
<dbReference type="Gene3D" id="3.40.50.300">
    <property type="entry name" value="P-loop containing nucleotide triphosphate hydrolases"/>
    <property type="match status" value="1"/>
</dbReference>
<comment type="caution">
    <text evidence="6">The sequence shown here is derived from an EMBL/GenBank/DDBJ whole genome shotgun (WGS) entry which is preliminary data.</text>
</comment>
<dbReference type="PROSITE" id="PS50893">
    <property type="entry name" value="ABC_TRANSPORTER_2"/>
    <property type="match status" value="1"/>
</dbReference>
<keyword evidence="7" id="KW-1185">Reference proteome</keyword>
<evidence type="ECO:0000313" key="6">
    <source>
        <dbReference type="EMBL" id="GAB1254826.1"/>
    </source>
</evidence>
<dbReference type="CDD" id="cd03220">
    <property type="entry name" value="ABC_KpsT_Wzt"/>
    <property type="match status" value="1"/>
</dbReference>
<reference evidence="6 7" key="1">
    <citation type="journal article" date="2025" name="Int. J. Syst. Evol. Microbiol.">
        <title>Desulfovibrio falkowii sp. nov., Porphyromonas miyakawae sp. nov., Mediterraneibacter flintii sp. nov. and Owariibacterium komagatae gen. nov., sp. nov., isolated from human faeces.</title>
        <authorList>
            <person name="Hamaguchi T."/>
            <person name="Ohara M."/>
            <person name="Hisatomi A."/>
            <person name="Sekiguchi K."/>
            <person name="Takeda J.I."/>
            <person name="Ueyama J."/>
            <person name="Ito M."/>
            <person name="Nishiwaki H."/>
            <person name="Ogi T."/>
            <person name="Hirayama M."/>
            <person name="Ohkuma M."/>
            <person name="Sakamoto M."/>
            <person name="Ohno K."/>
        </authorList>
    </citation>
    <scope>NUCLEOTIDE SEQUENCE [LARGE SCALE GENOMIC DNA]</scope>
    <source>
        <strain evidence="6 7">13CB8C</strain>
    </source>
</reference>
<dbReference type="InterPro" id="IPR029439">
    <property type="entry name" value="Wzt_C"/>
</dbReference>
<sequence length="411" mass="45470">MKPIISVEGLGKSYTIRHEGQTNYKSLREEIFKLPKRLLQRNNQNQEEFWALKDVSFDVMPGDRVGIIGRNGAGKSTLLKLLSRITEPTTGRITLRGRVASLLEVGTGFHPELTGRENIFLNGAILGMSRAEVRRKFDEIVDFAGVEKFLDTPVKRYSSGMYVRLAFAVAAHLEPEILIVDEVLAVGDTEFQKKCLGKMEEVGKKGRTILFVSHNMGMISKLCESTIFLQNGTIHTAGPTAIALGEYSKSRKQNASLRKRVDRDGTGEVRLTSIEFIDGTTSESLQEIRTGQIITVRLGLESNNNLDDAVFSFAISGAASGNDFFICSNGLSGEKISLRQGGNYVCCSGLKWPLGAGLYTIRIFCSSVDMSVIYDWILDAETITVQHGEFFHGSIGRLAEQDCLLVESHWE</sequence>
<gene>
    <name evidence="6" type="ORF">Defa_23130</name>
</gene>
<dbReference type="CDD" id="cd10147">
    <property type="entry name" value="Wzt_C-like"/>
    <property type="match status" value="1"/>
</dbReference>
<keyword evidence="4" id="KW-0067">ATP-binding</keyword>
<feature type="domain" description="ABC transporter" evidence="5">
    <location>
        <begin position="34"/>
        <end position="256"/>
    </location>
</feature>
<accession>A0ABQ0EB66</accession>
<protein>
    <recommendedName>
        <fullName evidence="5">ABC transporter domain-containing protein</fullName>
    </recommendedName>
</protein>
<evidence type="ECO:0000259" key="5">
    <source>
        <dbReference type="PROSITE" id="PS50893"/>
    </source>
</evidence>
<name>A0ABQ0EB66_9BACT</name>
<dbReference type="InterPro" id="IPR027417">
    <property type="entry name" value="P-loop_NTPase"/>
</dbReference>
<keyword evidence="2" id="KW-0813">Transport</keyword>
<evidence type="ECO:0000313" key="7">
    <source>
        <dbReference type="Proteomes" id="UP001628192"/>
    </source>
</evidence>
<dbReference type="InterPro" id="IPR003593">
    <property type="entry name" value="AAA+_ATPase"/>
</dbReference>
<evidence type="ECO:0000256" key="3">
    <source>
        <dbReference type="ARBA" id="ARBA00022741"/>
    </source>
</evidence>
<dbReference type="Gene3D" id="2.70.50.60">
    <property type="entry name" value="abc- transporter (atp binding component) like domain"/>
    <property type="match status" value="1"/>
</dbReference>
<organism evidence="6 7">
    <name type="scientific">Desulfovibrio falkowii</name>
    <dbReference type="NCBI Taxonomy" id="3136602"/>
    <lineage>
        <taxon>Bacteria</taxon>
        <taxon>Pseudomonadati</taxon>
        <taxon>Thermodesulfobacteriota</taxon>
        <taxon>Desulfovibrionia</taxon>
        <taxon>Desulfovibrionales</taxon>
        <taxon>Desulfovibrionaceae</taxon>
        <taxon>Desulfovibrio</taxon>
    </lineage>
</organism>
<dbReference type="SMART" id="SM00382">
    <property type="entry name" value="AAA"/>
    <property type="match status" value="1"/>
</dbReference>
<evidence type="ECO:0000256" key="2">
    <source>
        <dbReference type="ARBA" id="ARBA00022448"/>
    </source>
</evidence>
<comment type="similarity">
    <text evidence="1">Belongs to the ABC transporter superfamily.</text>
</comment>
<evidence type="ECO:0000256" key="4">
    <source>
        <dbReference type="ARBA" id="ARBA00022840"/>
    </source>
</evidence>
<proteinExistence type="inferred from homology"/>
<dbReference type="SUPFAM" id="SSF52540">
    <property type="entry name" value="P-loop containing nucleoside triphosphate hydrolases"/>
    <property type="match status" value="1"/>
</dbReference>
<dbReference type="EMBL" id="BAAFSG010000001">
    <property type="protein sequence ID" value="GAB1254826.1"/>
    <property type="molecule type" value="Genomic_DNA"/>
</dbReference>
<dbReference type="Pfam" id="PF14524">
    <property type="entry name" value="Wzt_C"/>
    <property type="match status" value="1"/>
</dbReference>
<dbReference type="Pfam" id="PF00005">
    <property type="entry name" value="ABC_tran"/>
    <property type="match status" value="1"/>
</dbReference>
<keyword evidence="3" id="KW-0547">Nucleotide-binding</keyword>
<evidence type="ECO:0000256" key="1">
    <source>
        <dbReference type="ARBA" id="ARBA00005417"/>
    </source>
</evidence>